<evidence type="ECO:0000256" key="1">
    <source>
        <dbReference type="SAM" id="Phobius"/>
    </source>
</evidence>
<dbReference type="InterPro" id="IPR036938">
    <property type="entry name" value="PAP2/HPO_sf"/>
</dbReference>
<gene>
    <name evidence="3" type="ORF">ABID52_001682</name>
</gene>
<name>A0ABV2LID9_9BACL</name>
<feature type="transmembrane region" description="Helical" evidence="1">
    <location>
        <begin position="56"/>
        <end position="74"/>
    </location>
</feature>
<dbReference type="EMBL" id="JBEPMP010000001">
    <property type="protein sequence ID" value="MET3728101.1"/>
    <property type="molecule type" value="Genomic_DNA"/>
</dbReference>
<keyword evidence="4" id="KW-1185">Reference proteome</keyword>
<protein>
    <submittedName>
        <fullName evidence="3">Membrane-associated phospholipid phosphatase</fullName>
    </submittedName>
</protein>
<evidence type="ECO:0000259" key="2">
    <source>
        <dbReference type="SMART" id="SM00014"/>
    </source>
</evidence>
<keyword evidence="1" id="KW-1133">Transmembrane helix</keyword>
<sequence length="117" mass="13479">MNRLIELFIYRERPFISHEIVQLVEHAANSSFPSDHASSAISIAVTLMLVTLRYRYIWFMAAILITCSRVWVGVHYPFDVVAGALIGTLIALLTHFLLIKMRPIAELLRRPIFNRKI</sequence>
<organism evidence="3 4">
    <name type="scientific">Fictibacillus halophilus</name>
    <dbReference type="NCBI Taxonomy" id="1610490"/>
    <lineage>
        <taxon>Bacteria</taxon>
        <taxon>Bacillati</taxon>
        <taxon>Bacillota</taxon>
        <taxon>Bacilli</taxon>
        <taxon>Bacillales</taxon>
        <taxon>Fictibacillaceae</taxon>
        <taxon>Fictibacillus</taxon>
    </lineage>
</organism>
<dbReference type="Proteomes" id="UP001549097">
    <property type="component" value="Unassembled WGS sequence"/>
</dbReference>
<dbReference type="InterPro" id="IPR000326">
    <property type="entry name" value="PAP2/HPO"/>
</dbReference>
<dbReference type="PANTHER" id="PTHR14969">
    <property type="entry name" value="SPHINGOSINE-1-PHOSPHATE PHOSPHOHYDROLASE"/>
    <property type="match status" value="1"/>
</dbReference>
<dbReference type="PANTHER" id="PTHR14969:SF13">
    <property type="entry name" value="AT30094P"/>
    <property type="match status" value="1"/>
</dbReference>
<reference evidence="3 4" key="1">
    <citation type="submission" date="2024-06" db="EMBL/GenBank/DDBJ databases">
        <title>Genomic Encyclopedia of Type Strains, Phase IV (KMG-IV): sequencing the most valuable type-strain genomes for metagenomic binning, comparative biology and taxonomic classification.</title>
        <authorList>
            <person name="Goeker M."/>
        </authorList>
    </citation>
    <scope>NUCLEOTIDE SEQUENCE [LARGE SCALE GENOMIC DNA]</scope>
    <source>
        <strain evidence="3 4">DSM 100124</strain>
    </source>
</reference>
<dbReference type="SUPFAM" id="SSF48317">
    <property type="entry name" value="Acid phosphatase/Vanadium-dependent haloperoxidase"/>
    <property type="match status" value="1"/>
</dbReference>
<feature type="domain" description="Phosphatidic acid phosphatase type 2/haloperoxidase" evidence="2">
    <location>
        <begin position="2"/>
        <end position="95"/>
    </location>
</feature>
<keyword evidence="1" id="KW-0472">Membrane</keyword>
<accession>A0ABV2LID9</accession>
<proteinExistence type="predicted"/>
<dbReference type="SMART" id="SM00014">
    <property type="entry name" value="acidPPc"/>
    <property type="match status" value="1"/>
</dbReference>
<evidence type="ECO:0000313" key="3">
    <source>
        <dbReference type="EMBL" id="MET3728101.1"/>
    </source>
</evidence>
<feature type="transmembrane region" description="Helical" evidence="1">
    <location>
        <begin position="80"/>
        <end position="99"/>
    </location>
</feature>
<keyword evidence="1" id="KW-0812">Transmembrane</keyword>
<evidence type="ECO:0000313" key="4">
    <source>
        <dbReference type="Proteomes" id="UP001549097"/>
    </source>
</evidence>
<dbReference type="Pfam" id="PF01569">
    <property type="entry name" value="PAP2"/>
    <property type="match status" value="1"/>
</dbReference>
<comment type="caution">
    <text evidence="3">The sequence shown here is derived from an EMBL/GenBank/DDBJ whole genome shotgun (WGS) entry which is preliminary data.</text>
</comment>
<dbReference type="Gene3D" id="1.20.144.10">
    <property type="entry name" value="Phosphatidic acid phosphatase type 2/haloperoxidase"/>
    <property type="match status" value="1"/>
</dbReference>